<accession>A0ACC6P4P9</accession>
<comment type="caution">
    <text evidence="1">The sequence shown here is derived from an EMBL/GenBank/DDBJ whole genome shotgun (WGS) entry which is preliminary data.</text>
</comment>
<keyword evidence="1" id="KW-0966">Cell projection</keyword>
<reference evidence="1" key="1">
    <citation type="submission" date="2023-10" db="EMBL/GenBank/DDBJ databases">
        <title>Amphibacter perezi, gen. nov., sp. nov. a novel taxa of the family Comamonadaceae, class Betaproteobacteria isolated from the skin microbiota of Pelophylax perezi from different populations.</title>
        <authorList>
            <person name="Costa S."/>
            <person name="Proenca D.N."/>
            <person name="Lopes I."/>
            <person name="Morais P.V."/>
        </authorList>
    </citation>
    <scope>NUCLEOTIDE SEQUENCE</scope>
    <source>
        <strain evidence="1">SL12-8</strain>
    </source>
</reference>
<evidence type="ECO:0000313" key="1">
    <source>
        <dbReference type="EMBL" id="MEJ7139152.1"/>
    </source>
</evidence>
<organism evidence="1 2">
    <name type="scientific">Amphibiibacter pelophylacis</name>
    <dbReference type="NCBI Taxonomy" id="1799477"/>
    <lineage>
        <taxon>Bacteria</taxon>
        <taxon>Pseudomonadati</taxon>
        <taxon>Pseudomonadota</taxon>
        <taxon>Betaproteobacteria</taxon>
        <taxon>Burkholderiales</taxon>
        <taxon>Sphaerotilaceae</taxon>
        <taxon>Amphibiibacter</taxon>
    </lineage>
</organism>
<proteinExistence type="predicted"/>
<dbReference type="EMBL" id="JAWDIE010000020">
    <property type="protein sequence ID" value="MEJ7139152.1"/>
    <property type="molecule type" value="Genomic_DNA"/>
</dbReference>
<protein>
    <submittedName>
        <fullName evidence="1">Flagellar hook-associated protein FlgK</fullName>
    </submittedName>
</protein>
<name>A0ACC6P4P9_9BURK</name>
<keyword evidence="1" id="KW-0282">Flagellum</keyword>
<gene>
    <name evidence="1" type="primary">flgK</name>
    <name evidence="1" type="ORF">RV045_12040</name>
</gene>
<sequence length="642" mass="66522">MAVSTLISTGLSGLQTNRLALDVVGHNVANELTPGYSWQDATRVTSMYQNLGSGYVGTGVQVQTVVRAFDGFLNQQSLRSAAIAKREDARSTQMQRLETSFPLGASNLGAAAEGFLNSMTDVANSPADPSARQVAMSSLQEFGNRLASVNDQFTALQDGITEQVKNSLTQVNTLASQLARVNQTIMAAPNPSQTPNDLLDQRDQLVRQINDMVKVSTVYDTRGAVSLFVGSGQSLVTPDSSREMTLGRDPYDPSRVQVGIINGGVRQTIPSDYLGGGSLAGLLSFQDKDLMTARAQVGQVAAVFAKAVNTQQALGVDANGQPGKDLVLGVDNAPVALPSRFNTAAGTTVAVKITDAYQLQPTDYRVATSTTAGQYEVTRLSDGSRQTLTAAAGKLTFEGLEVTVGGTAPNAGDSFLVQAASRIPGQVRTPSLNGSLLAAAAPITVATDNANLGTLALTGVQSSGTAAAAVWTFSTTGATTPGAQGRFTSSTGGSADWVPGQPVKVGNVIVQFDGVPENNDKINLAPTAAGQVNNANAQAFVDLRTANVLGRDATGQGGVSISDGYARALSRVGSQAAQAKTSAQVSASTARSAETARTNFSGVNMDEEAAKLLTFQQSYQASAKVLQVAQNVMDTLLSLTSP</sequence>
<dbReference type="Proteomes" id="UP001364695">
    <property type="component" value="Unassembled WGS sequence"/>
</dbReference>
<evidence type="ECO:0000313" key="2">
    <source>
        <dbReference type="Proteomes" id="UP001364695"/>
    </source>
</evidence>
<keyword evidence="1" id="KW-0969">Cilium</keyword>
<keyword evidence="2" id="KW-1185">Reference proteome</keyword>